<accession>A0A8J2PIB2</accession>
<reference evidence="1" key="1">
    <citation type="submission" date="2021-06" db="EMBL/GenBank/DDBJ databases">
        <authorList>
            <person name="Hodson N. C."/>
            <person name="Mongue J. A."/>
            <person name="Jaron S. K."/>
        </authorList>
    </citation>
    <scope>NUCLEOTIDE SEQUENCE</scope>
</reference>
<sequence length="19" mass="2068">MGIDAKGIIKTLRFGYVEG</sequence>
<protein>
    <submittedName>
        <fullName evidence="1">Uncharacterized protein</fullName>
    </submittedName>
</protein>
<organism evidence="1 2">
    <name type="scientific">Allacma fusca</name>
    <dbReference type="NCBI Taxonomy" id="39272"/>
    <lineage>
        <taxon>Eukaryota</taxon>
        <taxon>Metazoa</taxon>
        <taxon>Ecdysozoa</taxon>
        <taxon>Arthropoda</taxon>
        <taxon>Hexapoda</taxon>
        <taxon>Collembola</taxon>
        <taxon>Symphypleona</taxon>
        <taxon>Sminthuridae</taxon>
        <taxon>Allacma</taxon>
    </lineage>
</organism>
<keyword evidence="2" id="KW-1185">Reference proteome</keyword>
<dbReference type="AlphaFoldDB" id="A0A8J2PIB2"/>
<gene>
    <name evidence="1" type="ORF">AFUS01_LOCUS25591</name>
</gene>
<dbReference type="EMBL" id="CAJVCH010331196">
    <property type="protein sequence ID" value="CAG7787064.1"/>
    <property type="molecule type" value="Genomic_DNA"/>
</dbReference>
<feature type="non-terminal residue" evidence="1">
    <location>
        <position position="1"/>
    </location>
</feature>
<evidence type="ECO:0000313" key="1">
    <source>
        <dbReference type="EMBL" id="CAG7787064.1"/>
    </source>
</evidence>
<comment type="caution">
    <text evidence="1">The sequence shown here is derived from an EMBL/GenBank/DDBJ whole genome shotgun (WGS) entry which is preliminary data.</text>
</comment>
<name>A0A8J2PIB2_9HEXA</name>
<evidence type="ECO:0000313" key="2">
    <source>
        <dbReference type="Proteomes" id="UP000708208"/>
    </source>
</evidence>
<proteinExistence type="predicted"/>
<dbReference type="Proteomes" id="UP000708208">
    <property type="component" value="Unassembled WGS sequence"/>
</dbReference>